<feature type="transmembrane region" description="Helical" evidence="1">
    <location>
        <begin position="30"/>
        <end position="52"/>
    </location>
</feature>
<keyword evidence="1" id="KW-1133">Transmembrane helix</keyword>
<evidence type="ECO:0000313" key="2">
    <source>
        <dbReference type="EMBL" id="MBB4920282.1"/>
    </source>
</evidence>
<keyword evidence="1" id="KW-0472">Membrane</keyword>
<keyword evidence="3" id="KW-1185">Reference proteome</keyword>
<dbReference type="Proteomes" id="UP000552644">
    <property type="component" value="Unassembled WGS sequence"/>
</dbReference>
<dbReference type="AlphaFoldDB" id="A0A7W7QV19"/>
<sequence>MAIGLLSGTALVPFLWIQRGDNFDHIRLAALMGLEIALFLTVPLALAVGALWKRSRRTPPGFVLGVVTSVFGILVVTQATAAMRWLEGNPSGVGNPDGEVATAAVTTLAGGVALLVGTLILIDRSVALTVQERHRAIRQRIAQRRETFLS</sequence>
<evidence type="ECO:0000313" key="3">
    <source>
        <dbReference type="Proteomes" id="UP000552644"/>
    </source>
</evidence>
<accession>A0A7W7QV19</accession>
<dbReference type="RefSeq" id="WP_184724199.1">
    <property type="nucleotide sequence ID" value="NZ_JACHJP010000013.1"/>
</dbReference>
<name>A0A7W7QV19_9ACTN</name>
<evidence type="ECO:0000256" key="1">
    <source>
        <dbReference type="SAM" id="Phobius"/>
    </source>
</evidence>
<reference evidence="2 3" key="1">
    <citation type="submission" date="2020-08" db="EMBL/GenBank/DDBJ databases">
        <title>Genomic Encyclopedia of Type Strains, Phase III (KMG-III): the genomes of soil and plant-associated and newly described type strains.</title>
        <authorList>
            <person name="Whitman W."/>
        </authorList>
    </citation>
    <scope>NUCLEOTIDE SEQUENCE [LARGE SCALE GENOMIC DNA]</scope>
    <source>
        <strain evidence="2 3">CECT 8840</strain>
    </source>
</reference>
<gene>
    <name evidence="2" type="ORF">FHS44_007431</name>
</gene>
<feature type="transmembrane region" description="Helical" evidence="1">
    <location>
        <begin position="61"/>
        <end position="81"/>
    </location>
</feature>
<protein>
    <submittedName>
        <fullName evidence="2">Uncharacterized protein</fullName>
    </submittedName>
</protein>
<comment type="caution">
    <text evidence="2">The sequence shown here is derived from an EMBL/GenBank/DDBJ whole genome shotgun (WGS) entry which is preliminary data.</text>
</comment>
<dbReference type="EMBL" id="JACHJP010000013">
    <property type="protein sequence ID" value="MBB4920282.1"/>
    <property type="molecule type" value="Genomic_DNA"/>
</dbReference>
<proteinExistence type="predicted"/>
<keyword evidence="1" id="KW-0812">Transmembrane</keyword>
<feature type="transmembrane region" description="Helical" evidence="1">
    <location>
        <begin position="101"/>
        <end position="122"/>
    </location>
</feature>
<organism evidence="2 3">
    <name type="scientific">Streptosporangium saharense</name>
    <dbReference type="NCBI Taxonomy" id="1706840"/>
    <lineage>
        <taxon>Bacteria</taxon>
        <taxon>Bacillati</taxon>
        <taxon>Actinomycetota</taxon>
        <taxon>Actinomycetes</taxon>
        <taxon>Streptosporangiales</taxon>
        <taxon>Streptosporangiaceae</taxon>
        <taxon>Streptosporangium</taxon>
    </lineage>
</organism>